<name>A0A814NQ61_9BILA</name>
<gene>
    <name evidence="1" type="ORF">QVE165_LOCUS20072</name>
</gene>
<reference evidence="1" key="1">
    <citation type="submission" date="2021-02" db="EMBL/GenBank/DDBJ databases">
        <authorList>
            <person name="Nowell W R."/>
        </authorList>
    </citation>
    <scope>NUCLEOTIDE SEQUENCE</scope>
</reference>
<comment type="caution">
    <text evidence="1">The sequence shown here is derived from an EMBL/GenBank/DDBJ whole genome shotgun (WGS) entry which is preliminary data.</text>
</comment>
<dbReference type="InterPro" id="IPR036612">
    <property type="entry name" value="KH_dom_type_1_sf"/>
</dbReference>
<evidence type="ECO:0000313" key="1">
    <source>
        <dbReference type="EMBL" id="CAF1096832.1"/>
    </source>
</evidence>
<dbReference type="SUPFAM" id="SSF54791">
    <property type="entry name" value="Eukaryotic type KH-domain (KH-domain type I)"/>
    <property type="match status" value="1"/>
</dbReference>
<protein>
    <submittedName>
        <fullName evidence="1">Uncharacterized protein</fullName>
    </submittedName>
</protein>
<dbReference type="AlphaFoldDB" id="A0A814NQ61"/>
<dbReference type="Proteomes" id="UP000663832">
    <property type="component" value="Unassembled WGS sequence"/>
</dbReference>
<proteinExistence type="predicted"/>
<accession>A0A814NQ61</accession>
<keyword evidence="2" id="KW-1185">Reference proteome</keyword>
<evidence type="ECO:0000313" key="2">
    <source>
        <dbReference type="Proteomes" id="UP000663832"/>
    </source>
</evidence>
<dbReference type="EMBL" id="CAJNOM010000125">
    <property type="protein sequence ID" value="CAF1096832.1"/>
    <property type="molecule type" value="Genomic_DNA"/>
</dbReference>
<dbReference type="GO" id="GO:0003723">
    <property type="term" value="F:RNA binding"/>
    <property type="evidence" value="ECO:0007669"/>
    <property type="project" value="InterPro"/>
</dbReference>
<organism evidence="1 2">
    <name type="scientific">Adineta steineri</name>
    <dbReference type="NCBI Taxonomy" id="433720"/>
    <lineage>
        <taxon>Eukaryota</taxon>
        <taxon>Metazoa</taxon>
        <taxon>Spiralia</taxon>
        <taxon>Gnathifera</taxon>
        <taxon>Rotifera</taxon>
        <taxon>Eurotatoria</taxon>
        <taxon>Bdelloidea</taxon>
        <taxon>Adinetida</taxon>
        <taxon>Adinetidae</taxon>
        <taxon>Adineta</taxon>
    </lineage>
</organism>
<dbReference type="OrthoDB" id="10017899at2759"/>
<sequence length="425" mass="49887">MDKEQNFLFSTNNRTTSLAMTNLQINQSFPFEISYDIVMKDLRKWYRGIVTKLDQISDNILLDMTTTFNEVHYFASLADRLLIEQENQLKKARSHQDMNIIEERINQIIFEIELLQSLSFHLNCDSVKLIGKLQINFNNNDIKLNDPLIPISSYRFLISRNDAIELNKHSLSFCHLTSLHNESISECVLTFIVFDFDSFLNAFKTYWNLFTKTNQIRLLMCPTQISFILEQSNETLNYLEDSFQLNQIKIFPDFCPKSDEKILLINGKQHDLIIDCVEEIYYNIEEKNNRKQNIKLYNPSHLSTKDMDDVINKNLDYGGFMQNQIRTNYSRANLFEHTESSDDDDDDLWNENDEWWHYSSNGNMSSEVIQREINVNNIQAGAIIGVNALRIDRIKQKTGAYVYINGANQDLKRTVRIYNIILNIQ</sequence>